<dbReference type="SUPFAM" id="SSF54648">
    <property type="entry name" value="DLC"/>
    <property type="match status" value="1"/>
</dbReference>
<feature type="region of interest" description="Disordered" evidence="1">
    <location>
        <begin position="109"/>
        <end position="133"/>
    </location>
</feature>
<evidence type="ECO:0000313" key="3">
    <source>
        <dbReference type="Proteomes" id="UP001470230"/>
    </source>
</evidence>
<gene>
    <name evidence="2" type="ORF">M9Y10_034466</name>
</gene>
<dbReference type="InterPro" id="IPR001372">
    <property type="entry name" value="Dynein_light_chain_typ-1/2"/>
</dbReference>
<dbReference type="EMBL" id="JAPFFF010000005">
    <property type="protein sequence ID" value="KAK8889713.1"/>
    <property type="molecule type" value="Genomic_DNA"/>
</dbReference>
<dbReference type="Proteomes" id="UP001470230">
    <property type="component" value="Unassembled WGS sequence"/>
</dbReference>
<evidence type="ECO:0000256" key="1">
    <source>
        <dbReference type="SAM" id="MobiDB-lite"/>
    </source>
</evidence>
<dbReference type="InterPro" id="IPR037177">
    <property type="entry name" value="DLC_sf"/>
</dbReference>
<dbReference type="SMART" id="SM01375">
    <property type="entry name" value="Dynein_light"/>
    <property type="match status" value="1"/>
</dbReference>
<keyword evidence="3" id="KW-1185">Reference proteome</keyword>
<protein>
    <recommendedName>
        <fullName evidence="4">Dynein light chain</fullName>
    </recommendedName>
</protein>
<dbReference type="Gene3D" id="3.30.740.10">
    <property type="entry name" value="Protein Inhibitor Of Neuronal Nitric Oxide Synthase"/>
    <property type="match status" value="1"/>
</dbReference>
<proteinExistence type="predicted"/>
<name>A0ABR2KFW8_9EUKA</name>
<dbReference type="CDD" id="cd21450">
    <property type="entry name" value="DLC-like_DYNLL1-like"/>
    <property type="match status" value="1"/>
</dbReference>
<evidence type="ECO:0008006" key="4">
    <source>
        <dbReference type="Google" id="ProtNLM"/>
    </source>
</evidence>
<dbReference type="Pfam" id="PF01221">
    <property type="entry name" value="Dynein_light"/>
    <property type="match status" value="1"/>
</dbReference>
<sequence length="298" mass="34622">MNVDSNILMQMMEMMTSMKNEMTQMKQTQEQQAQKDATLMDIINNQSVDLRSKDAQITSMNTTINNQMNNIHNLTADNIKKEGQIELKDKEIERKDGEIKEKDKEIERKDGEIKQKDGEIKQKSKEIEQKSDEIKGLRDDKNKLRSTAIKAIETAQKLEKEKNEAIDLAEEGLRWANKFKKQKDDLLDAAQNLIQYTKNDCIELYNKDDFNKVTIVSNYLCDSQKKYALYITKEALEKFDYPQKSAAYIVNKFNSKYGGRWDCIISLRNYLGAEGSYIEGHMIAFAMGQYFVLIKKNM</sequence>
<accession>A0ABR2KFW8</accession>
<evidence type="ECO:0000313" key="2">
    <source>
        <dbReference type="EMBL" id="KAK8889713.1"/>
    </source>
</evidence>
<reference evidence="2 3" key="1">
    <citation type="submission" date="2024-04" db="EMBL/GenBank/DDBJ databases">
        <title>Tritrichomonas musculus Genome.</title>
        <authorList>
            <person name="Alves-Ferreira E."/>
            <person name="Grigg M."/>
            <person name="Lorenzi H."/>
            <person name="Galac M."/>
        </authorList>
    </citation>
    <scope>NUCLEOTIDE SEQUENCE [LARGE SCALE GENOMIC DNA]</scope>
    <source>
        <strain evidence="2 3">EAF2021</strain>
    </source>
</reference>
<organism evidence="2 3">
    <name type="scientific">Tritrichomonas musculus</name>
    <dbReference type="NCBI Taxonomy" id="1915356"/>
    <lineage>
        <taxon>Eukaryota</taxon>
        <taxon>Metamonada</taxon>
        <taxon>Parabasalia</taxon>
        <taxon>Tritrichomonadida</taxon>
        <taxon>Tritrichomonadidae</taxon>
        <taxon>Tritrichomonas</taxon>
    </lineage>
</organism>
<comment type="caution">
    <text evidence="2">The sequence shown here is derived from an EMBL/GenBank/DDBJ whole genome shotgun (WGS) entry which is preliminary data.</text>
</comment>